<evidence type="ECO:0000313" key="6">
    <source>
        <dbReference type="Proteomes" id="UP000256541"/>
    </source>
</evidence>
<accession>A0A3E0W6W1</accession>
<dbReference type="EMBL" id="NBXB01000004">
    <property type="protein sequence ID" value="RFA17128.1"/>
    <property type="molecule type" value="Genomic_DNA"/>
</dbReference>
<evidence type="ECO:0000256" key="2">
    <source>
        <dbReference type="ARBA" id="ARBA00023125"/>
    </source>
</evidence>
<dbReference type="PROSITE" id="PS51000">
    <property type="entry name" value="HTH_DEOR_2"/>
    <property type="match status" value="1"/>
</dbReference>
<dbReference type="PRINTS" id="PR00037">
    <property type="entry name" value="HTHLACR"/>
</dbReference>
<evidence type="ECO:0000313" key="5">
    <source>
        <dbReference type="EMBL" id="RFA17128.1"/>
    </source>
</evidence>
<dbReference type="SUPFAM" id="SSF100950">
    <property type="entry name" value="NagB/RpiA/CoA transferase-like"/>
    <property type="match status" value="1"/>
</dbReference>
<dbReference type="InterPro" id="IPR001034">
    <property type="entry name" value="DeoR_HTH"/>
</dbReference>
<dbReference type="InterPro" id="IPR050313">
    <property type="entry name" value="Carb_Metab_HTH_regulators"/>
</dbReference>
<dbReference type="SMART" id="SM00420">
    <property type="entry name" value="HTH_DEOR"/>
    <property type="match status" value="1"/>
</dbReference>
<dbReference type="InterPro" id="IPR036390">
    <property type="entry name" value="WH_DNA-bd_sf"/>
</dbReference>
<dbReference type="Pfam" id="PF00455">
    <property type="entry name" value="DeoRC"/>
    <property type="match status" value="1"/>
</dbReference>
<dbReference type="PANTHER" id="PTHR30363">
    <property type="entry name" value="HTH-TYPE TRANSCRIPTIONAL REGULATOR SRLR-RELATED"/>
    <property type="match status" value="1"/>
</dbReference>
<dbReference type="PROSITE" id="PS00894">
    <property type="entry name" value="HTH_DEOR_1"/>
    <property type="match status" value="1"/>
</dbReference>
<evidence type="ECO:0000259" key="4">
    <source>
        <dbReference type="PROSITE" id="PS51000"/>
    </source>
</evidence>
<sequence length="377" mass="41239">MHARVDRFDLAMRSDFGMGVTTGVLRPWRVWGAGPIYEQQRILSSTILRFESYLAFVTFQILTQCLLSNRLATTTKSQPLLTRRHSSPLQPNGAPMSESYDFVREEVILHELTLTGRVMVNDLARTLGVSTVTVRKDLDSLEKRSLLRRVRGGAVAPSTGEEGAFSERMRRDSTVKSLLAKEVAKLVDDGDVIAIDSSTTSYYLAQELLEHRDLIVITYGLRVTMLLMDHSNATVVVPGGVLRRASGSLVGAFSDVLKGRGRINKGFFGLAAASKELGMLELVAEEATSKRTLMASCDEIFVTMPSSKINGFGLHSWGTPGEITRLYTDERADDSFVDAWTAAGSPVTRVAGTGASLDNGERSIDAVTSRTLRAVDE</sequence>
<dbReference type="InterPro" id="IPR036388">
    <property type="entry name" value="WH-like_DNA-bd_sf"/>
</dbReference>
<evidence type="ECO:0000256" key="3">
    <source>
        <dbReference type="ARBA" id="ARBA00023163"/>
    </source>
</evidence>
<dbReference type="Gene3D" id="1.10.10.10">
    <property type="entry name" value="Winged helix-like DNA-binding domain superfamily/Winged helix DNA-binding domain"/>
    <property type="match status" value="1"/>
</dbReference>
<dbReference type="PANTHER" id="PTHR30363:SF44">
    <property type="entry name" value="AGA OPERON TRANSCRIPTIONAL REPRESSOR-RELATED"/>
    <property type="match status" value="1"/>
</dbReference>
<dbReference type="AlphaFoldDB" id="A0A3E0W6W1"/>
<comment type="caution">
    <text evidence="5">The sequence shown here is derived from an EMBL/GenBank/DDBJ whole genome shotgun (WGS) entry which is preliminary data.</text>
</comment>
<feature type="domain" description="HTH deoR-type" evidence="4">
    <location>
        <begin position="101"/>
        <end position="156"/>
    </location>
</feature>
<organism evidence="5 6">
    <name type="scientific">Subtercola boreus</name>
    <dbReference type="NCBI Taxonomy" id="120213"/>
    <lineage>
        <taxon>Bacteria</taxon>
        <taxon>Bacillati</taxon>
        <taxon>Actinomycetota</taxon>
        <taxon>Actinomycetes</taxon>
        <taxon>Micrococcales</taxon>
        <taxon>Microbacteriaceae</taxon>
        <taxon>Subtercola</taxon>
    </lineage>
</organism>
<dbReference type="Pfam" id="PF08220">
    <property type="entry name" value="HTH_DeoR"/>
    <property type="match status" value="1"/>
</dbReference>
<keyword evidence="1" id="KW-0805">Transcription regulation</keyword>
<dbReference type="InterPro" id="IPR014036">
    <property type="entry name" value="DeoR-like_C"/>
</dbReference>
<protein>
    <recommendedName>
        <fullName evidence="4">HTH deoR-type domain-containing protein</fullName>
    </recommendedName>
</protein>
<dbReference type="Proteomes" id="UP000256541">
    <property type="component" value="Unassembled WGS sequence"/>
</dbReference>
<dbReference type="SUPFAM" id="SSF46785">
    <property type="entry name" value="Winged helix' DNA-binding domain"/>
    <property type="match status" value="1"/>
</dbReference>
<dbReference type="GO" id="GO:0003700">
    <property type="term" value="F:DNA-binding transcription factor activity"/>
    <property type="evidence" value="ECO:0007669"/>
    <property type="project" value="InterPro"/>
</dbReference>
<keyword evidence="3" id="KW-0804">Transcription</keyword>
<gene>
    <name evidence="5" type="ORF">B7R22_00885</name>
</gene>
<name>A0A3E0W6W1_9MICO</name>
<keyword evidence="2" id="KW-0238">DNA-binding</keyword>
<reference evidence="5 6" key="1">
    <citation type="submission" date="2017-04" db="EMBL/GenBank/DDBJ databases">
        <title>Comparative genome analysis of Subtercola boreus.</title>
        <authorList>
            <person name="Cho Y.-J."/>
            <person name="Cho A."/>
            <person name="Kim O.-S."/>
            <person name="Lee J.-I."/>
        </authorList>
    </citation>
    <scope>NUCLEOTIDE SEQUENCE [LARGE SCALE GENOMIC DNA]</scope>
    <source>
        <strain evidence="5 6">P27479</strain>
    </source>
</reference>
<evidence type="ECO:0000256" key="1">
    <source>
        <dbReference type="ARBA" id="ARBA00023015"/>
    </source>
</evidence>
<dbReference type="GO" id="GO:0003677">
    <property type="term" value="F:DNA binding"/>
    <property type="evidence" value="ECO:0007669"/>
    <property type="project" value="UniProtKB-KW"/>
</dbReference>
<proteinExistence type="predicted"/>
<dbReference type="InterPro" id="IPR018356">
    <property type="entry name" value="Tscrpt_reg_HTH_DeoR_CS"/>
</dbReference>
<dbReference type="InterPro" id="IPR037171">
    <property type="entry name" value="NagB/RpiA_transferase-like"/>
</dbReference>
<dbReference type="SMART" id="SM01134">
    <property type="entry name" value="DeoRC"/>
    <property type="match status" value="1"/>
</dbReference>